<dbReference type="OrthoDB" id="7772718at2"/>
<accession>A0A0P1E162</accession>
<dbReference type="InterPro" id="IPR000595">
    <property type="entry name" value="cNMP-bd_dom"/>
</dbReference>
<dbReference type="Proteomes" id="UP000050783">
    <property type="component" value="Unassembled WGS sequence"/>
</dbReference>
<evidence type="ECO:0000313" key="6">
    <source>
        <dbReference type="EMBL" id="CUH48527.1"/>
    </source>
</evidence>
<evidence type="ECO:0000259" key="4">
    <source>
        <dbReference type="PROSITE" id="PS50042"/>
    </source>
</evidence>
<gene>
    <name evidence="5" type="primary">crp_1</name>
    <name evidence="6" type="synonym">crp_2</name>
    <name evidence="6" type="ORF">RUA4292_02708</name>
    <name evidence="5" type="ORF">RUM4293_00491</name>
</gene>
<dbReference type="CDD" id="cd00038">
    <property type="entry name" value="CAP_ED"/>
    <property type="match status" value="1"/>
</dbReference>
<name>A0A0P1E162_9RHOB</name>
<dbReference type="SMART" id="SM00419">
    <property type="entry name" value="HTH_CRP"/>
    <property type="match status" value="1"/>
</dbReference>
<evidence type="ECO:0000256" key="1">
    <source>
        <dbReference type="ARBA" id="ARBA00023015"/>
    </source>
</evidence>
<dbReference type="SUPFAM" id="SSF51206">
    <property type="entry name" value="cAMP-binding domain-like"/>
    <property type="match status" value="1"/>
</dbReference>
<dbReference type="STRING" id="81569.RUM4293_00491"/>
<dbReference type="GO" id="GO:0003700">
    <property type="term" value="F:DNA-binding transcription factor activity"/>
    <property type="evidence" value="ECO:0007669"/>
    <property type="project" value="TreeGrafter"/>
</dbReference>
<dbReference type="PANTHER" id="PTHR24567">
    <property type="entry name" value="CRP FAMILY TRANSCRIPTIONAL REGULATORY PROTEIN"/>
    <property type="match status" value="1"/>
</dbReference>
<sequence length="226" mass="25033">MFENPRDRQMLLASGWFGARGASFQSDLLACGVAKSFDEGEALYNYGDPANGVFAVLEGSVQITAPADDGQDFVVHRQGGGFWIGDLALLAESNRLVSVVATQKTRALFFPSRRLDRLVRDNPEYVRDFYALSHENMQTALRIMANLAVTGAEKRLVLRLLHLDEGASKSDGWIVVSQDELAEMVAVSLPTLHRKLHNLVELGLIELGYGRVRLKDRRKLIAACQC</sequence>
<dbReference type="GO" id="GO:0003677">
    <property type="term" value="F:DNA binding"/>
    <property type="evidence" value="ECO:0007669"/>
    <property type="project" value="UniProtKB-KW"/>
</dbReference>
<dbReference type="InterPro" id="IPR012318">
    <property type="entry name" value="HTH_CRP"/>
</dbReference>
<evidence type="ECO:0000256" key="3">
    <source>
        <dbReference type="ARBA" id="ARBA00023163"/>
    </source>
</evidence>
<dbReference type="Pfam" id="PF13545">
    <property type="entry name" value="HTH_Crp_2"/>
    <property type="match status" value="1"/>
</dbReference>
<dbReference type="Proteomes" id="UP000050786">
    <property type="component" value="Unassembled WGS sequence"/>
</dbReference>
<keyword evidence="8" id="KW-1185">Reference proteome</keyword>
<dbReference type="PROSITE" id="PS50042">
    <property type="entry name" value="CNMP_BINDING_3"/>
    <property type="match status" value="1"/>
</dbReference>
<dbReference type="SMART" id="SM00100">
    <property type="entry name" value="cNMP"/>
    <property type="match status" value="1"/>
</dbReference>
<evidence type="ECO:0000313" key="5">
    <source>
        <dbReference type="EMBL" id="CUH41615.1"/>
    </source>
</evidence>
<evidence type="ECO:0000256" key="2">
    <source>
        <dbReference type="ARBA" id="ARBA00023125"/>
    </source>
</evidence>
<protein>
    <submittedName>
        <fullName evidence="5">cAMP regulatory protein</fullName>
    </submittedName>
</protein>
<dbReference type="SUPFAM" id="SSF46785">
    <property type="entry name" value="Winged helix' DNA-binding domain"/>
    <property type="match status" value="1"/>
</dbReference>
<dbReference type="PANTHER" id="PTHR24567:SF74">
    <property type="entry name" value="HTH-TYPE TRANSCRIPTIONAL REGULATOR ARCR"/>
    <property type="match status" value="1"/>
</dbReference>
<dbReference type="InterPro" id="IPR050397">
    <property type="entry name" value="Env_Response_Regulators"/>
</dbReference>
<dbReference type="RefSeq" id="WP_058271709.1">
    <property type="nucleotide sequence ID" value="NZ_CANLTD010000001.1"/>
</dbReference>
<reference evidence="8" key="1">
    <citation type="submission" date="2015-09" db="EMBL/GenBank/DDBJ databases">
        <authorList>
            <person name="Rodrigo-Torres L."/>
            <person name="Arahal D.R."/>
        </authorList>
    </citation>
    <scope>NUCLEOTIDE SEQUENCE [LARGE SCALE GENOMIC DNA]</scope>
    <source>
        <strain evidence="8">CECT 4293</strain>
    </source>
</reference>
<dbReference type="GO" id="GO:0005829">
    <property type="term" value="C:cytosol"/>
    <property type="evidence" value="ECO:0007669"/>
    <property type="project" value="TreeGrafter"/>
</dbReference>
<dbReference type="InterPro" id="IPR018490">
    <property type="entry name" value="cNMP-bd_dom_sf"/>
</dbReference>
<keyword evidence="1" id="KW-0805">Transcription regulation</keyword>
<dbReference type="EMBL" id="CYPS01000008">
    <property type="protein sequence ID" value="CUH41615.1"/>
    <property type="molecule type" value="Genomic_DNA"/>
</dbReference>
<keyword evidence="3" id="KW-0804">Transcription</keyword>
<dbReference type="InterPro" id="IPR014710">
    <property type="entry name" value="RmlC-like_jellyroll"/>
</dbReference>
<proteinExistence type="predicted"/>
<feature type="domain" description="Cyclic nucleotide-binding" evidence="4">
    <location>
        <begin position="35"/>
        <end position="136"/>
    </location>
</feature>
<dbReference type="InterPro" id="IPR036390">
    <property type="entry name" value="WH_DNA-bd_sf"/>
</dbReference>
<dbReference type="AlphaFoldDB" id="A0A0P1E162"/>
<dbReference type="Pfam" id="PF00027">
    <property type="entry name" value="cNMP_binding"/>
    <property type="match status" value="1"/>
</dbReference>
<keyword evidence="2" id="KW-0238">DNA-binding</keyword>
<evidence type="ECO:0000313" key="7">
    <source>
        <dbReference type="Proteomes" id="UP000050783"/>
    </source>
</evidence>
<reference evidence="5 7" key="2">
    <citation type="submission" date="2015-09" db="EMBL/GenBank/DDBJ databases">
        <authorList>
            <consortium name="Swine Surveillance"/>
        </authorList>
    </citation>
    <scope>NUCLEOTIDE SEQUENCE [LARGE SCALE GENOMIC DNA]</scope>
    <source>
        <strain evidence="6 7">CECT 4292</strain>
        <strain evidence="5">CECT 4293</strain>
    </source>
</reference>
<organism evidence="5 8">
    <name type="scientific">Ruegeria atlantica</name>
    <dbReference type="NCBI Taxonomy" id="81569"/>
    <lineage>
        <taxon>Bacteria</taxon>
        <taxon>Pseudomonadati</taxon>
        <taxon>Pseudomonadota</taxon>
        <taxon>Alphaproteobacteria</taxon>
        <taxon>Rhodobacterales</taxon>
        <taxon>Roseobacteraceae</taxon>
        <taxon>Ruegeria</taxon>
    </lineage>
</organism>
<evidence type="ECO:0000313" key="8">
    <source>
        <dbReference type="Proteomes" id="UP000050786"/>
    </source>
</evidence>
<dbReference type="Gene3D" id="2.60.120.10">
    <property type="entry name" value="Jelly Rolls"/>
    <property type="match status" value="1"/>
</dbReference>
<dbReference type="EMBL" id="CYPU01000039">
    <property type="protein sequence ID" value="CUH48527.1"/>
    <property type="molecule type" value="Genomic_DNA"/>
</dbReference>